<keyword evidence="2" id="KW-1185">Reference proteome</keyword>
<dbReference type="RefSeq" id="WP_015263688.1">
    <property type="nucleotide sequence ID" value="NC_019903.1"/>
</dbReference>
<evidence type="ECO:0000313" key="2">
    <source>
        <dbReference type="Proteomes" id="UP000010797"/>
    </source>
</evidence>
<proteinExistence type="predicted"/>
<dbReference type="HOGENOM" id="CLU_2896709_0_0_9"/>
<name>L0FA85_DESDL</name>
<evidence type="ECO:0000313" key="1">
    <source>
        <dbReference type="EMBL" id="AGA70729.1"/>
    </source>
</evidence>
<sequence>MKYKEAFIVLVPDSDPTHNKSTIGTESYTAHTVLVQNIDQALAECKSLVEQEGINAFVLCPG</sequence>
<dbReference type="AlphaFoldDB" id="L0FA85"/>
<accession>L0FA85</accession>
<gene>
    <name evidence="1" type="ordered locus">Desdi_3335</name>
</gene>
<dbReference type="Proteomes" id="UP000010797">
    <property type="component" value="Chromosome"/>
</dbReference>
<organism evidence="1 2">
    <name type="scientific">Desulfitobacterium dichloroeliminans (strain LMG P-21439 / DCA1)</name>
    <dbReference type="NCBI Taxonomy" id="871963"/>
    <lineage>
        <taxon>Bacteria</taxon>
        <taxon>Bacillati</taxon>
        <taxon>Bacillota</taxon>
        <taxon>Clostridia</taxon>
        <taxon>Eubacteriales</taxon>
        <taxon>Desulfitobacteriaceae</taxon>
        <taxon>Desulfitobacterium</taxon>
    </lineage>
</organism>
<reference evidence="2" key="1">
    <citation type="submission" date="2012-02" db="EMBL/GenBank/DDBJ databases">
        <title>Complete sequence of Desulfitobacterium dichloroeliminans LMG P-21439.</title>
        <authorList>
            <person name="Lucas S."/>
            <person name="Han J."/>
            <person name="Lapidus A."/>
            <person name="Cheng J.-F."/>
            <person name="Goodwin L."/>
            <person name="Pitluck S."/>
            <person name="Peters L."/>
            <person name="Ovchinnikova G."/>
            <person name="Teshima H."/>
            <person name="Detter J.C."/>
            <person name="Han C."/>
            <person name="Tapia R."/>
            <person name="Land M."/>
            <person name="Hauser L."/>
            <person name="Kyrpides N."/>
            <person name="Ivanova N."/>
            <person name="Pagani I."/>
            <person name="Kruse T."/>
            <person name="de Vos W.M."/>
            <person name="Boon N."/>
            <person name="Smidt H."/>
            <person name="Woyke T."/>
        </authorList>
    </citation>
    <scope>NUCLEOTIDE SEQUENCE [LARGE SCALE GENOMIC DNA]</scope>
    <source>
        <strain evidence="2">LMG P-21439 / DCA1</strain>
    </source>
</reference>
<dbReference type="KEGG" id="ddl:Desdi_3335"/>
<dbReference type="Pfam" id="PF20116">
    <property type="entry name" value="DUF6506"/>
    <property type="match status" value="1"/>
</dbReference>
<dbReference type="OrthoDB" id="1551162at2"/>
<dbReference type="EMBL" id="CP003344">
    <property type="protein sequence ID" value="AGA70729.1"/>
    <property type="molecule type" value="Genomic_DNA"/>
</dbReference>
<dbReference type="STRING" id="871963.Desdi_3335"/>
<protein>
    <submittedName>
        <fullName evidence="1">Uncharacterized protein</fullName>
    </submittedName>
</protein>
<dbReference type="InterPro" id="IPR045441">
    <property type="entry name" value="DUF6506"/>
</dbReference>